<dbReference type="GO" id="GO:0005524">
    <property type="term" value="F:ATP binding"/>
    <property type="evidence" value="ECO:0007669"/>
    <property type="project" value="UniProtKB-KW"/>
</dbReference>
<evidence type="ECO:0000256" key="5">
    <source>
        <dbReference type="ARBA" id="ARBA00022840"/>
    </source>
</evidence>
<keyword evidence="5 7" id="KW-0067">ATP-binding</keyword>
<feature type="compositionally biased region" description="Polar residues" evidence="9">
    <location>
        <begin position="120"/>
        <end position="133"/>
    </location>
</feature>
<dbReference type="Gene3D" id="3.30.260.10">
    <property type="entry name" value="TCP-1-like chaperonin intermediate domain"/>
    <property type="match status" value="1"/>
</dbReference>
<proteinExistence type="inferred from homology"/>
<dbReference type="Gene3D" id="3.50.7.10">
    <property type="entry name" value="GroEL"/>
    <property type="match status" value="1"/>
</dbReference>
<evidence type="ECO:0000256" key="8">
    <source>
        <dbReference type="RuleBase" id="RU365042"/>
    </source>
</evidence>
<dbReference type="SUPFAM" id="SSF48592">
    <property type="entry name" value="GroEL equatorial domain-like"/>
    <property type="match status" value="2"/>
</dbReference>
<dbReference type="PROSITE" id="PS00750">
    <property type="entry name" value="TCP1_1"/>
    <property type="match status" value="1"/>
</dbReference>
<dbReference type="GO" id="GO:0051082">
    <property type="term" value="F:unfolded protein binding"/>
    <property type="evidence" value="ECO:0007669"/>
    <property type="project" value="InterPro"/>
</dbReference>
<dbReference type="FunFam" id="3.30.260.10:FF:000022">
    <property type="entry name" value="T-complex protein 1 subunit eta"/>
    <property type="match status" value="1"/>
</dbReference>
<evidence type="ECO:0000256" key="10">
    <source>
        <dbReference type="SAM" id="Phobius"/>
    </source>
</evidence>
<dbReference type="GO" id="GO:0005832">
    <property type="term" value="C:chaperonin-containing T-complex"/>
    <property type="evidence" value="ECO:0007669"/>
    <property type="project" value="UniProtKB-ARBA"/>
</dbReference>
<dbReference type="GO" id="GO:0016887">
    <property type="term" value="F:ATP hydrolysis activity"/>
    <property type="evidence" value="ECO:0007669"/>
    <property type="project" value="InterPro"/>
</dbReference>
<dbReference type="AlphaFoldDB" id="A0AAV8ADS3"/>
<dbReference type="InterPro" id="IPR012720">
    <property type="entry name" value="Chap_CCT_eta"/>
</dbReference>
<comment type="function">
    <text evidence="8">Molecular chaperone; assists the folding of proteins upon ATP hydrolysis. Known to play a role, in vitro, in the folding of actin and tubulin.</text>
</comment>
<keyword evidence="4 7" id="KW-0547">Nucleotide-binding</keyword>
<dbReference type="Proteomes" id="UP001146793">
    <property type="component" value="Unassembled WGS sequence"/>
</dbReference>
<comment type="subunit">
    <text evidence="8">Heterooligomeric complex that forms two stacked rings.</text>
</comment>
<reference evidence="11" key="1">
    <citation type="submission" date="2022-08" db="EMBL/GenBank/DDBJ databases">
        <title>Novel sulphate-reducing endosymbionts in the free-living metamonad Anaeramoeba.</title>
        <authorList>
            <person name="Jerlstrom-Hultqvist J."/>
            <person name="Cepicka I."/>
            <person name="Gallot-Lavallee L."/>
            <person name="Salas-Leiva D."/>
            <person name="Curtis B.A."/>
            <person name="Zahonova K."/>
            <person name="Pipaliya S."/>
            <person name="Dacks J."/>
            <person name="Roger A.J."/>
        </authorList>
    </citation>
    <scope>NUCLEOTIDE SEQUENCE</scope>
    <source>
        <strain evidence="11">Busselton2</strain>
    </source>
</reference>
<dbReference type="FunFam" id="1.10.560.10:FF:000017">
    <property type="entry name" value="T-complex protein 1 subunit eta"/>
    <property type="match status" value="1"/>
</dbReference>
<keyword evidence="10" id="KW-0812">Transmembrane</keyword>
<evidence type="ECO:0000256" key="7">
    <source>
        <dbReference type="RuleBase" id="RU004187"/>
    </source>
</evidence>
<feature type="transmembrane region" description="Helical" evidence="10">
    <location>
        <begin position="92"/>
        <end position="110"/>
    </location>
</feature>
<dbReference type="GO" id="GO:0140662">
    <property type="term" value="F:ATP-dependent protein folding chaperone"/>
    <property type="evidence" value="ECO:0007669"/>
    <property type="project" value="InterPro"/>
</dbReference>
<evidence type="ECO:0000256" key="9">
    <source>
        <dbReference type="SAM" id="MobiDB-lite"/>
    </source>
</evidence>
<comment type="subcellular location">
    <subcellularLocation>
        <location evidence="1 8">Cytoplasm</location>
    </subcellularLocation>
</comment>
<dbReference type="Gene3D" id="1.10.560.10">
    <property type="entry name" value="GroEL-like equatorial domain"/>
    <property type="match status" value="2"/>
</dbReference>
<name>A0AAV8ADS3_9EUKA</name>
<dbReference type="FunFam" id="3.50.7.10:FF:000006">
    <property type="entry name" value="T-complex protein 1 subunit eta"/>
    <property type="match status" value="1"/>
</dbReference>
<organism evidence="11 12">
    <name type="scientific">Anaeramoeba flamelloides</name>
    <dbReference type="NCBI Taxonomy" id="1746091"/>
    <lineage>
        <taxon>Eukaryota</taxon>
        <taxon>Metamonada</taxon>
        <taxon>Anaeramoebidae</taxon>
        <taxon>Anaeramoeba</taxon>
    </lineage>
</organism>
<keyword evidence="10" id="KW-0472">Membrane</keyword>
<gene>
    <name evidence="11" type="ORF">M0812_04199</name>
</gene>
<dbReference type="Pfam" id="PF00118">
    <property type="entry name" value="Cpn60_TCP1"/>
    <property type="match status" value="2"/>
</dbReference>
<dbReference type="CDD" id="cd03340">
    <property type="entry name" value="TCP1_eta"/>
    <property type="match status" value="1"/>
</dbReference>
<evidence type="ECO:0000256" key="1">
    <source>
        <dbReference type="ARBA" id="ARBA00004496"/>
    </source>
</evidence>
<dbReference type="InterPro" id="IPR027410">
    <property type="entry name" value="TCP-1-like_intermed_sf"/>
</dbReference>
<keyword evidence="3 8" id="KW-0963">Cytoplasm</keyword>
<evidence type="ECO:0000256" key="4">
    <source>
        <dbReference type="ARBA" id="ARBA00022741"/>
    </source>
</evidence>
<dbReference type="InterPro" id="IPR002423">
    <property type="entry name" value="Cpn60/GroEL/TCP-1"/>
</dbReference>
<comment type="caution">
    <text evidence="11">The sequence shown here is derived from an EMBL/GenBank/DDBJ whole genome shotgun (WGS) entry which is preliminary data.</text>
</comment>
<feature type="region of interest" description="Disordered" evidence="9">
    <location>
        <begin position="120"/>
        <end position="140"/>
    </location>
</feature>
<evidence type="ECO:0000256" key="3">
    <source>
        <dbReference type="ARBA" id="ARBA00022490"/>
    </source>
</evidence>
<evidence type="ECO:0000313" key="12">
    <source>
        <dbReference type="Proteomes" id="UP001146793"/>
    </source>
</evidence>
<keyword evidence="6 7" id="KW-0143">Chaperone</keyword>
<sequence length="595" mass="66409">MSHFTPTIVLLKEGTDSSQGKGHLLSNIDACVEIVNTLKTTLGPRGMDKLITNDRGKSTVTNDGATVMRLLDVVHPAVQTLVDIAMSQDSEVILFLFLFLFPFIVILYFLSNSIPKLNLKSNKNTPSRPNNKQKQFKHSSIKKVGDGTTSVVVFAGEILEQSRSFIKENVHPQTLIKAFRKACFKCRERIKEIAIESNVEDEKQWNSMLKKCASTAMNSKLIAGHKDAFSDMVVQAVRSLDPEFPEVDLIGIKKVGGGAMEESFLVNGVAFKKTFSYAGFEQQPKKFNEPKIALLNIELELKNEKENAEIRIKDPKEYQKIVEAEWELIYDKLEKIVESGANIVLSRLPIGDLATQYFADRDIFCAGRVEEGDMKRLSVITGKQIQSTTNGFTSEMVGKCELMEEKQIGSERYNIFTGFGKQGSSTIILRGGAEQFLAESERSLHDAIMVVHRAMLNSKVVAGGGAIEMELSRYLHEYAKTIYGKEQMLISAFAKALEIIPRQISQNAGFDSVDIMNKLRKGHFEKPKENIWMGVDIENEGVCNTMDSFVWEPSLMKLNMLSAATDAACLVLSVDETVKSPSLQENNKISMEGRK</sequence>
<dbReference type="InterPro" id="IPR002194">
    <property type="entry name" value="Chaperonin_TCP-1_CS"/>
</dbReference>
<dbReference type="PANTHER" id="PTHR11353">
    <property type="entry name" value="CHAPERONIN"/>
    <property type="match status" value="1"/>
</dbReference>
<dbReference type="InterPro" id="IPR027413">
    <property type="entry name" value="GROEL-like_equatorial_sf"/>
</dbReference>
<dbReference type="InterPro" id="IPR017998">
    <property type="entry name" value="Chaperone_TCP-1"/>
</dbReference>
<dbReference type="PRINTS" id="PR00304">
    <property type="entry name" value="TCOMPLEXTCP1"/>
</dbReference>
<dbReference type="EMBL" id="JANTQA010000008">
    <property type="protein sequence ID" value="KAJ3452431.1"/>
    <property type="molecule type" value="Genomic_DNA"/>
</dbReference>
<evidence type="ECO:0000313" key="11">
    <source>
        <dbReference type="EMBL" id="KAJ3452431.1"/>
    </source>
</evidence>
<accession>A0AAV8ADS3</accession>
<protein>
    <recommendedName>
        <fullName evidence="8">T-complex protein 1 subunit eta</fullName>
        <shortName evidence="8">TCP-1-eta</shortName>
    </recommendedName>
    <alternativeName>
        <fullName evidence="8">CCT-eta</fullName>
    </alternativeName>
</protein>
<dbReference type="SUPFAM" id="SSF54849">
    <property type="entry name" value="GroEL-intermediate domain like"/>
    <property type="match status" value="1"/>
</dbReference>
<dbReference type="SUPFAM" id="SSF52029">
    <property type="entry name" value="GroEL apical domain-like"/>
    <property type="match status" value="1"/>
</dbReference>
<dbReference type="InterPro" id="IPR027409">
    <property type="entry name" value="GroEL-like_apical_dom_sf"/>
</dbReference>
<keyword evidence="10" id="KW-1133">Transmembrane helix</keyword>
<comment type="similarity">
    <text evidence="2 7">Belongs to the TCP-1 chaperonin family.</text>
</comment>
<evidence type="ECO:0000256" key="6">
    <source>
        <dbReference type="ARBA" id="ARBA00023186"/>
    </source>
</evidence>
<evidence type="ECO:0000256" key="2">
    <source>
        <dbReference type="ARBA" id="ARBA00008020"/>
    </source>
</evidence>
<dbReference type="PROSITE" id="PS00751">
    <property type="entry name" value="TCP1_2"/>
    <property type="match status" value="1"/>
</dbReference>